<dbReference type="InterPro" id="IPR023486">
    <property type="entry name" value="TFIIB_CS"/>
</dbReference>
<evidence type="ECO:0000256" key="2">
    <source>
        <dbReference type="ARBA" id="ARBA00013932"/>
    </source>
</evidence>
<dbReference type="Proteomes" id="UP000230607">
    <property type="component" value="Chromosome 1"/>
</dbReference>
<comment type="function">
    <text evidence="6">Stabilizes TBP binding to an archaeal box-A promoter. Also responsible for recruiting RNA polymerase II to the pre-initiation complex (DNA-TBP-TFIIB).</text>
</comment>
<dbReference type="InterPro" id="IPR036915">
    <property type="entry name" value="Cyclin-like_sf"/>
</dbReference>
<dbReference type="GO" id="GO:0003743">
    <property type="term" value="F:translation initiation factor activity"/>
    <property type="evidence" value="ECO:0007669"/>
    <property type="project" value="UniProtKB-KW"/>
</dbReference>
<name>A0A2H1FEF3_9ARCH</name>
<evidence type="ECO:0000256" key="7">
    <source>
        <dbReference type="SAM" id="MobiDB-lite"/>
    </source>
</evidence>
<gene>
    <name evidence="9" type="primary">tfb</name>
    <name evidence="9" type="ORF">NCS_10938</name>
</gene>
<keyword evidence="4" id="KW-0805">Transcription regulation</keyword>
<dbReference type="Pfam" id="PF00382">
    <property type="entry name" value="TFIIB"/>
    <property type="match status" value="2"/>
</dbReference>
<keyword evidence="9" id="KW-0396">Initiation factor</keyword>
<dbReference type="SUPFAM" id="SSF57783">
    <property type="entry name" value="Zinc beta-ribbon"/>
    <property type="match status" value="1"/>
</dbReference>
<dbReference type="FunFam" id="1.10.472.170:FF:000001">
    <property type="entry name" value="Transcription initiation factor IIB"/>
    <property type="match status" value="1"/>
</dbReference>
<dbReference type="AlphaFoldDB" id="A0A2H1FEF3"/>
<accession>A0A2H1FEF3</accession>
<proteinExistence type="inferred from homology"/>
<evidence type="ECO:0000313" key="9">
    <source>
        <dbReference type="EMBL" id="SMH71131.1"/>
    </source>
</evidence>
<keyword evidence="9" id="KW-0648">Protein biosynthesis</keyword>
<dbReference type="InterPro" id="IPR000812">
    <property type="entry name" value="TFIIB"/>
</dbReference>
<dbReference type="FunFam" id="1.10.472.10:FF:000023">
    <property type="entry name" value="Transcription initiation factor IIB"/>
    <property type="match status" value="1"/>
</dbReference>
<dbReference type="SMART" id="SM00385">
    <property type="entry name" value="CYCLIN"/>
    <property type="match status" value="2"/>
</dbReference>
<dbReference type="PRINTS" id="PR00685">
    <property type="entry name" value="TIFACTORIIB"/>
</dbReference>
<keyword evidence="3" id="KW-0677">Repeat</keyword>
<dbReference type="RefSeq" id="WP_231911865.1">
    <property type="nucleotide sequence ID" value="NZ_LT841358.1"/>
</dbReference>
<evidence type="ECO:0000256" key="3">
    <source>
        <dbReference type="ARBA" id="ARBA00022737"/>
    </source>
</evidence>
<dbReference type="PANTHER" id="PTHR11618:SF13">
    <property type="entry name" value="TRANSCRIPTION INITIATION FACTOR IIB"/>
    <property type="match status" value="1"/>
</dbReference>
<feature type="region of interest" description="Disordered" evidence="7">
    <location>
        <begin position="30"/>
        <end position="49"/>
    </location>
</feature>
<sequence>MTSDDVTGEKFCRGCGSVVLERIEDSRAEWHSSSKDEYDNRTRTGSPTSLAMHDMGLATIIGRQNKDSSGKPLSSLMKSTITRLRVWDSRSQMHESASRNLTEAFGELKRLADKLALPDAVIEKTAYIYRKALEKHLVKGRSIPVLLAAALHIACRDSGTPRTLREIADQNNVKIKYASKCYRLLLQELDLRMPVVNPVQCISRIASKVGLKEKTKRGAIAILENAVNKDITSGKNPMALAAAALYLSCVINGDQVSQKVIALAAGVTEVTIRNRYKGLGKTLYLDLSGPHNPDIMPDYAKITNQNH</sequence>
<dbReference type="Gene3D" id="1.10.472.10">
    <property type="entry name" value="Cyclin-like"/>
    <property type="match status" value="1"/>
</dbReference>
<evidence type="ECO:0000256" key="1">
    <source>
        <dbReference type="ARBA" id="ARBA00010857"/>
    </source>
</evidence>
<evidence type="ECO:0000259" key="8">
    <source>
        <dbReference type="SMART" id="SM00385"/>
    </source>
</evidence>
<feature type="domain" description="Cyclin-like" evidence="8">
    <location>
        <begin position="106"/>
        <end position="187"/>
    </location>
</feature>
<organism evidence="9 10">
    <name type="scientific">Candidatus Nitrosotalea okcheonensis</name>
    <dbReference type="NCBI Taxonomy" id="1903276"/>
    <lineage>
        <taxon>Archaea</taxon>
        <taxon>Nitrososphaerota</taxon>
        <taxon>Nitrososphaeria</taxon>
        <taxon>Nitrosotaleales</taxon>
        <taxon>Nitrosotaleaceae</taxon>
        <taxon>Nitrosotalea</taxon>
    </lineage>
</organism>
<feature type="domain" description="Cyclin-like" evidence="8">
    <location>
        <begin position="200"/>
        <end position="281"/>
    </location>
</feature>
<dbReference type="InterPro" id="IPR013763">
    <property type="entry name" value="Cyclin-like_dom"/>
</dbReference>
<dbReference type="EMBL" id="LT841358">
    <property type="protein sequence ID" value="SMH71131.1"/>
    <property type="molecule type" value="Genomic_DNA"/>
</dbReference>
<dbReference type="SUPFAM" id="SSF47954">
    <property type="entry name" value="Cyclin-like"/>
    <property type="match status" value="2"/>
</dbReference>
<reference evidence="10" key="1">
    <citation type="submission" date="2017-03" db="EMBL/GenBank/DDBJ databases">
        <authorList>
            <person name="Herbold C."/>
        </authorList>
    </citation>
    <scope>NUCLEOTIDE SEQUENCE [LARGE SCALE GENOMIC DNA]</scope>
</reference>
<dbReference type="GO" id="GO:0070897">
    <property type="term" value="P:transcription preinitiation complex assembly"/>
    <property type="evidence" value="ECO:0007669"/>
    <property type="project" value="InterPro"/>
</dbReference>
<evidence type="ECO:0000256" key="4">
    <source>
        <dbReference type="ARBA" id="ARBA00023015"/>
    </source>
</evidence>
<evidence type="ECO:0000256" key="6">
    <source>
        <dbReference type="ARBA" id="ARBA00053882"/>
    </source>
</evidence>
<evidence type="ECO:0000313" key="10">
    <source>
        <dbReference type="Proteomes" id="UP000230607"/>
    </source>
</evidence>
<keyword evidence="5" id="KW-0804">Transcription</keyword>
<dbReference type="PROSITE" id="PS00782">
    <property type="entry name" value="TFIIB"/>
    <property type="match status" value="1"/>
</dbReference>
<dbReference type="InterPro" id="IPR013150">
    <property type="entry name" value="TFIIB_cyclin"/>
</dbReference>
<dbReference type="GO" id="GO:0097550">
    <property type="term" value="C:transcription preinitiation complex"/>
    <property type="evidence" value="ECO:0007669"/>
    <property type="project" value="TreeGrafter"/>
</dbReference>
<dbReference type="Gene3D" id="1.10.472.170">
    <property type="match status" value="1"/>
</dbReference>
<feature type="compositionally biased region" description="Basic and acidic residues" evidence="7">
    <location>
        <begin position="30"/>
        <end position="42"/>
    </location>
</feature>
<comment type="similarity">
    <text evidence="1">Belongs to the TFIIB family.</text>
</comment>
<evidence type="ECO:0000256" key="5">
    <source>
        <dbReference type="ARBA" id="ARBA00023163"/>
    </source>
</evidence>
<dbReference type="GO" id="GO:0017025">
    <property type="term" value="F:TBP-class protein binding"/>
    <property type="evidence" value="ECO:0007669"/>
    <property type="project" value="InterPro"/>
</dbReference>
<protein>
    <recommendedName>
        <fullName evidence="2">Transcription initiation factor IIB</fullName>
    </recommendedName>
</protein>
<dbReference type="PANTHER" id="PTHR11618">
    <property type="entry name" value="TRANSCRIPTION INITIATION FACTOR IIB-RELATED"/>
    <property type="match status" value="1"/>
</dbReference>
<keyword evidence="10" id="KW-1185">Reference proteome</keyword>